<dbReference type="AlphaFoldDB" id="A0A8J9RYG0"/>
<dbReference type="EMBL" id="OU594942">
    <property type="protein sequence ID" value="CAG9276542.1"/>
    <property type="molecule type" value="Genomic_DNA"/>
</dbReference>
<feature type="region of interest" description="Disordered" evidence="1">
    <location>
        <begin position="97"/>
        <end position="139"/>
    </location>
</feature>
<dbReference type="Proteomes" id="UP000836788">
    <property type="component" value="Chromosome 1"/>
</dbReference>
<evidence type="ECO:0000256" key="1">
    <source>
        <dbReference type="SAM" id="MobiDB-lite"/>
    </source>
</evidence>
<dbReference type="GO" id="GO:0005634">
    <property type="term" value="C:nucleus"/>
    <property type="evidence" value="ECO:0007669"/>
    <property type="project" value="TreeGrafter"/>
</dbReference>
<proteinExistence type="predicted"/>
<evidence type="ECO:0008006" key="3">
    <source>
        <dbReference type="Google" id="ProtNLM"/>
    </source>
</evidence>
<reference evidence="2" key="1">
    <citation type="submission" date="2022-02" db="EMBL/GenBank/DDBJ databases">
        <authorList>
            <person name="Giguere J D."/>
        </authorList>
    </citation>
    <scope>NUCLEOTIDE SEQUENCE</scope>
    <source>
        <strain evidence="2">CCAP 1055/1</strain>
    </source>
</reference>
<feature type="compositionally biased region" description="Basic and acidic residues" evidence="1">
    <location>
        <begin position="128"/>
        <end position="139"/>
    </location>
</feature>
<gene>
    <name evidence="2" type="ORF">PTTT1_LOCUS1040</name>
</gene>
<dbReference type="GO" id="GO:0008157">
    <property type="term" value="F:protein phosphatase 1 binding"/>
    <property type="evidence" value="ECO:0007669"/>
    <property type="project" value="TreeGrafter"/>
</dbReference>
<dbReference type="InterPro" id="IPR011107">
    <property type="entry name" value="PPI_Ypi1"/>
</dbReference>
<accession>A0A8J9RYG0</accession>
<dbReference type="PANTHER" id="PTHR20835">
    <property type="entry name" value="E3 UBIQUITIN-PROTEIN LIGASE PPP1R11-RELATED"/>
    <property type="match status" value="1"/>
</dbReference>
<dbReference type="Pfam" id="PF07491">
    <property type="entry name" value="PPI_Ypi1"/>
    <property type="match status" value="1"/>
</dbReference>
<protein>
    <recommendedName>
        <fullName evidence="3">Protein phosphatase inhibitor</fullName>
    </recommendedName>
</protein>
<dbReference type="GO" id="GO:0004865">
    <property type="term" value="F:protein serine/threonine phosphatase inhibitor activity"/>
    <property type="evidence" value="ECO:0007669"/>
    <property type="project" value="InterPro"/>
</dbReference>
<feature type="region of interest" description="Disordered" evidence="1">
    <location>
        <begin position="1"/>
        <end position="68"/>
    </location>
</feature>
<feature type="compositionally biased region" description="Polar residues" evidence="1">
    <location>
        <begin position="1"/>
        <end position="53"/>
    </location>
</feature>
<organism evidence="2">
    <name type="scientific">Phaeodactylum tricornutum</name>
    <name type="common">Diatom</name>
    <dbReference type="NCBI Taxonomy" id="2850"/>
    <lineage>
        <taxon>Eukaryota</taxon>
        <taxon>Sar</taxon>
        <taxon>Stramenopiles</taxon>
        <taxon>Ochrophyta</taxon>
        <taxon>Bacillariophyta</taxon>
        <taxon>Bacillariophyceae</taxon>
        <taxon>Bacillariophycidae</taxon>
        <taxon>Naviculales</taxon>
        <taxon>Phaeodactylaceae</taxon>
        <taxon>Phaeodactylum</taxon>
    </lineage>
</organism>
<sequence>MNPRTEATAQTEPSSSIDASEMSAQQHGRDSTGGTATVRNPTGSVTMTVTDAATTRHEPEPLVLTLQAPPSVRWENDVIDNEGMGRKSSKRCCIFHKQRPFDESSTDSSDQDGNDDRDKRKIARPKKSKEVPDFQRYHA</sequence>
<dbReference type="PANTHER" id="PTHR20835:SF0">
    <property type="entry name" value="E3 UBIQUITIN-PROTEIN LIGASE PPP1R11"/>
    <property type="match status" value="1"/>
</dbReference>
<evidence type="ECO:0000313" key="2">
    <source>
        <dbReference type="EMBL" id="CAG9276542.1"/>
    </source>
</evidence>
<name>A0A8J9RYG0_PHATR</name>